<evidence type="ECO:0000256" key="2">
    <source>
        <dbReference type="ARBA" id="ARBA00022679"/>
    </source>
</evidence>
<keyword evidence="2" id="KW-0808">Transferase</keyword>
<evidence type="ECO:0000256" key="1">
    <source>
        <dbReference type="ARBA" id="ARBA00007374"/>
    </source>
</evidence>
<reference evidence="4 5" key="1">
    <citation type="submission" date="2021-06" db="EMBL/GenBank/DDBJ databases">
        <title>Caerostris extrusa draft genome.</title>
        <authorList>
            <person name="Kono N."/>
            <person name="Arakawa K."/>
        </authorList>
    </citation>
    <scope>NUCLEOTIDE SEQUENCE [LARGE SCALE GENOMIC DNA]</scope>
</reference>
<comment type="similarity">
    <text evidence="1">Belongs to the inositol phosphokinase (IPK) family.</text>
</comment>
<dbReference type="Proteomes" id="UP001054945">
    <property type="component" value="Unassembled WGS sequence"/>
</dbReference>
<dbReference type="InterPro" id="IPR005522">
    <property type="entry name" value="IPK"/>
</dbReference>
<name>A0AAV4WKL4_CAEEX</name>
<dbReference type="GO" id="GO:0016301">
    <property type="term" value="F:kinase activity"/>
    <property type="evidence" value="ECO:0007669"/>
    <property type="project" value="UniProtKB-KW"/>
</dbReference>
<dbReference type="AlphaFoldDB" id="A0AAV4WKL4"/>
<organism evidence="4 5">
    <name type="scientific">Caerostris extrusa</name>
    <name type="common">Bark spider</name>
    <name type="synonym">Caerostris bankana</name>
    <dbReference type="NCBI Taxonomy" id="172846"/>
    <lineage>
        <taxon>Eukaryota</taxon>
        <taxon>Metazoa</taxon>
        <taxon>Ecdysozoa</taxon>
        <taxon>Arthropoda</taxon>
        <taxon>Chelicerata</taxon>
        <taxon>Arachnida</taxon>
        <taxon>Araneae</taxon>
        <taxon>Araneomorphae</taxon>
        <taxon>Entelegynae</taxon>
        <taxon>Araneoidea</taxon>
        <taxon>Araneidae</taxon>
        <taxon>Caerostris</taxon>
    </lineage>
</organism>
<keyword evidence="3 4" id="KW-0418">Kinase</keyword>
<comment type="caution">
    <text evidence="4">The sequence shown here is derived from an EMBL/GenBank/DDBJ whole genome shotgun (WGS) entry which is preliminary data.</text>
</comment>
<evidence type="ECO:0000313" key="5">
    <source>
        <dbReference type="Proteomes" id="UP001054945"/>
    </source>
</evidence>
<dbReference type="Gene3D" id="3.30.470.160">
    <property type="entry name" value="Inositol polyphosphate kinase"/>
    <property type="match status" value="2"/>
</dbReference>
<dbReference type="InterPro" id="IPR038286">
    <property type="entry name" value="IPK_sf"/>
</dbReference>
<protein>
    <submittedName>
        <fullName evidence="4">Kinase</fullName>
    </submittedName>
</protein>
<keyword evidence="5" id="KW-1185">Reference proteome</keyword>
<sequence length="96" mass="10780">MVRKLTPTAPTSEELEAKALFQKLRYMQFRENLSSSAELGFRIEGFKVIGSSILIIHDGKKAGAWMIDFAKTLPLPEGVTIKTTFYGHMGTMRMVI</sequence>
<dbReference type="EMBL" id="BPLR01016290">
    <property type="protein sequence ID" value="GIY82828.1"/>
    <property type="molecule type" value="Genomic_DNA"/>
</dbReference>
<dbReference type="GO" id="GO:0032958">
    <property type="term" value="P:inositol phosphate biosynthetic process"/>
    <property type="evidence" value="ECO:0007669"/>
    <property type="project" value="InterPro"/>
</dbReference>
<dbReference type="SUPFAM" id="SSF56104">
    <property type="entry name" value="SAICAR synthase-like"/>
    <property type="match status" value="1"/>
</dbReference>
<proteinExistence type="inferred from homology"/>
<evidence type="ECO:0000256" key="3">
    <source>
        <dbReference type="ARBA" id="ARBA00022777"/>
    </source>
</evidence>
<accession>A0AAV4WKL4</accession>
<evidence type="ECO:0000313" key="4">
    <source>
        <dbReference type="EMBL" id="GIY82828.1"/>
    </source>
</evidence>
<dbReference type="Pfam" id="PF03770">
    <property type="entry name" value="IPK"/>
    <property type="match status" value="1"/>
</dbReference>
<gene>
    <name evidence="4" type="ORF">CEXT_44501</name>
</gene>